<dbReference type="OrthoDB" id="185675at2"/>
<dbReference type="Proteomes" id="UP000198984">
    <property type="component" value="Unassembled WGS sequence"/>
</dbReference>
<gene>
    <name evidence="1" type="ORF">SAMN04488505_103441</name>
</gene>
<dbReference type="STRING" id="573321.SAMN04488505_103441"/>
<organism evidence="1 2">
    <name type="scientific">Chitinophaga rupis</name>
    <dbReference type="NCBI Taxonomy" id="573321"/>
    <lineage>
        <taxon>Bacteria</taxon>
        <taxon>Pseudomonadati</taxon>
        <taxon>Bacteroidota</taxon>
        <taxon>Chitinophagia</taxon>
        <taxon>Chitinophagales</taxon>
        <taxon>Chitinophagaceae</taxon>
        <taxon>Chitinophaga</taxon>
    </lineage>
</organism>
<dbReference type="RefSeq" id="WP_089913228.1">
    <property type="nucleotide sequence ID" value="NZ_FOBB01000003.1"/>
</dbReference>
<protein>
    <submittedName>
        <fullName evidence="1">Uncharacterized protein</fullName>
    </submittedName>
</protein>
<evidence type="ECO:0000313" key="2">
    <source>
        <dbReference type="Proteomes" id="UP000198984"/>
    </source>
</evidence>
<dbReference type="EMBL" id="FOBB01000003">
    <property type="protein sequence ID" value="SEM12565.1"/>
    <property type="molecule type" value="Genomic_DNA"/>
</dbReference>
<accession>A0A1H7VUR7</accession>
<sequence length="653" mass="74096">MHTPDTVPVLFTTSWELWEHIQQHTAVESNTYDRALEYEIIQHLPLPGNMDNLMEALLVDHMPAENDLPETPAIHLTEVLRSHNISIEAFTGALFSTMEPFTKMLVDIYKLFEQQGITSTNNAVKIIFDFEGHGLNLEFDVEHFKEVLSRYRHLKQLLTFYEWKEPKLRELLDLFPHNWTYKLKDAGVKRWIDAYIEKGDILAPDIVLPTTDDEALDRSLAQVMRLWRAVVTEQLSYSNKRETVKDKTRYWSDDTFQEDPEKRDLKDVYFITSDAWPAYMLQSAAAFIESLDVMPFSARHEAVEKLSQQLAAYFNSLPVTEKEADALTEELIDILNLPEWKKRYDLYSVWVLTLLYKAMAPLHPAMHHTGGQLLLKFSGTHITTLETADGPLSLWSELRSPLKNPAGKSRENSMQPDYSFCINQGTGHETCVAVIECKQYQKASRSNFVNAVNDYGKGRTDAAIFLINYGPVHITSNWTLDYPDRSFIFGNVKPDVPSPHQSANQTASFTARLQEVLMALHYTQAGTPAITHFIVDISGSMQEYLRHAAFIKEITALTAQAPAAKLLAVDNTVYRTWDHAGPASLKELLALPLRGSTDLTAALKGIDVSGAVIITDEDGRKQLRSNGIRPYLLIMQEADGSIRKIEGNTYLQT</sequence>
<name>A0A1H7VUR7_9BACT</name>
<keyword evidence="2" id="KW-1185">Reference proteome</keyword>
<dbReference type="AlphaFoldDB" id="A0A1H7VUR7"/>
<proteinExistence type="predicted"/>
<reference evidence="1 2" key="1">
    <citation type="submission" date="2016-10" db="EMBL/GenBank/DDBJ databases">
        <authorList>
            <person name="de Groot N.N."/>
        </authorList>
    </citation>
    <scope>NUCLEOTIDE SEQUENCE [LARGE SCALE GENOMIC DNA]</scope>
    <source>
        <strain evidence="1 2">DSM 21039</strain>
    </source>
</reference>
<evidence type="ECO:0000313" key="1">
    <source>
        <dbReference type="EMBL" id="SEM12565.1"/>
    </source>
</evidence>